<dbReference type="RefSeq" id="WP_020986885.1">
    <property type="nucleotide sequence ID" value="NZ_AHMO02000002.1"/>
</dbReference>
<dbReference type="EMBL" id="AHMO02000002">
    <property type="protein sequence ID" value="EQA47336.1"/>
    <property type="molecule type" value="Genomic_DNA"/>
</dbReference>
<dbReference type="Proteomes" id="UP000015454">
    <property type="component" value="Unassembled WGS sequence"/>
</dbReference>
<accession>T0FH91</accession>
<evidence type="ECO:0000313" key="1">
    <source>
        <dbReference type="EMBL" id="EQA47336.1"/>
    </source>
</evidence>
<reference evidence="1" key="1">
    <citation type="submission" date="2013-05" db="EMBL/GenBank/DDBJ databases">
        <authorList>
            <person name="Harkins D.M."/>
            <person name="Durkin A.S."/>
            <person name="Brinkac L.M."/>
            <person name="Haft D.H."/>
            <person name="Selengut J.D."/>
            <person name="Sanka R."/>
            <person name="DePew J."/>
            <person name="Purushe J."/>
            <person name="Hartskeerl R.A."/>
            <person name="Ahmed A."/>
            <person name="van der Linden H."/>
            <person name="Goris M.G.A."/>
            <person name="Vinetz J.M."/>
            <person name="Sutton G.G."/>
            <person name="Nierman W.C."/>
            <person name="Fouts D.E."/>
        </authorList>
    </citation>
    <scope>NUCLEOTIDE SEQUENCE [LARGE SCALE GENOMIC DNA]</scope>
    <source>
        <strain evidence="1">5399</strain>
    </source>
</reference>
<dbReference type="AlphaFoldDB" id="T0FH91"/>
<dbReference type="OrthoDB" id="9800600at2"/>
<name>T0FH91_9LEPT</name>
<proteinExistence type="predicted"/>
<comment type="caution">
    <text evidence="1">The sequence shown here is derived from an EMBL/GenBank/DDBJ whole genome shotgun (WGS) entry which is preliminary data.</text>
</comment>
<sequence>MKYLRHVARFDPTNDKPAHEYVSILKPGSEWRHERIDDKWTIDIIGKVSSTSPSSFMG</sequence>
<protein>
    <submittedName>
        <fullName evidence="1">Uncharacterized protein</fullName>
    </submittedName>
</protein>
<keyword evidence="2" id="KW-1185">Reference proteome</keyword>
<dbReference type="STRING" id="1049789.LEP1GSC050_1819"/>
<evidence type="ECO:0000313" key="2">
    <source>
        <dbReference type="Proteomes" id="UP000015454"/>
    </source>
</evidence>
<organism evidence="1 2">
    <name type="scientific">Leptospira broomii serovar Hurstbridge str. 5399</name>
    <dbReference type="NCBI Taxonomy" id="1049789"/>
    <lineage>
        <taxon>Bacteria</taxon>
        <taxon>Pseudomonadati</taxon>
        <taxon>Spirochaetota</taxon>
        <taxon>Spirochaetia</taxon>
        <taxon>Leptospirales</taxon>
        <taxon>Leptospiraceae</taxon>
        <taxon>Leptospira</taxon>
    </lineage>
</organism>
<gene>
    <name evidence="1" type="ORF">LEP1GSC050_1819</name>
</gene>